<comment type="caution">
    <text evidence="9">The sequence shown here is derived from an EMBL/GenBank/DDBJ whole genome shotgun (WGS) entry which is preliminary data.</text>
</comment>
<dbReference type="Pfam" id="PF09430">
    <property type="entry name" value="EMC7_beta-sandw"/>
    <property type="match status" value="1"/>
</dbReference>
<feature type="chain" id="PRO_5046106205" description="ER membrane protein complex subunit 7 beta-sandwich domain-containing protein" evidence="7">
    <location>
        <begin position="23"/>
        <end position="271"/>
    </location>
</feature>
<name>A0ABR2Y023_9PEZI</name>
<feature type="domain" description="ER membrane protein complex subunit 7 beta-sandwich" evidence="8">
    <location>
        <begin position="38"/>
        <end position="170"/>
    </location>
</feature>
<evidence type="ECO:0000256" key="2">
    <source>
        <dbReference type="ARBA" id="ARBA00022692"/>
    </source>
</evidence>
<evidence type="ECO:0000256" key="5">
    <source>
        <dbReference type="ARBA" id="ARBA00023136"/>
    </source>
</evidence>
<dbReference type="PANTHER" id="PTHR13605">
    <property type="entry name" value="ER MEMBRANE PROTEIN COMPLEX SUBUNIT 7"/>
    <property type="match status" value="1"/>
</dbReference>
<feature type="region of interest" description="Disordered" evidence="6">
    <location>
        <begin position="247"/>
        <end position="271"/>
    </location>
</feature>
<reference evidence="9 10" key="1">
    <citation type="submission" date="2024-02" db="EMBL/GenBank/DDBJ databases">
        <title>First draft genome assembly of two strains of Seiridium cardinale.</title>
        <authorList>
            <person name="Emiliani G."/>
            <person name="Scali E."/>
        </authorList>
    </citation>
    <scope>NUCLEOTIDE SEQUENCE [LARGE SCALE GENOMIC DNA]</scope>
    <source>
        <strain evidence="9 10">BM-138-000479</strain>
    </source>
</reference>
<evidence type="ECO:0000256" key="3">
    <source>
        <dbReference type="ARBA" id="ARBA00022729"/>
    </source>
</evidence>
<gene>
    <name evidence="9" type="ORF">SCAR479_03890</name>
</gene>
<comment type="subcellular location">
    <subcellularLocation>
        <location evidence="1">Membrane</location>
        <topology evidence="1">Single-pass membrane protein</topology>
    </subcellularLocation>
</comment>
<keyword evidence="3 7" id="KW-0732">Signal</keyword>
<evidence type="ECO:0000313" key="10">
    <source>
        <dbReference type="Proteomes" id="UP001465668"/>
    </source>
</evidence>
<dbReference type="EMBL" id="JARVKM010000011">
    <property type="protein sequence ID" value="KAK9779408.1"/>
    <property type="molecule type" value="Genomic_DNA"/>
</dbReference>
<dbReference type="Proteomes" id="UP001465668">
    <property type="component" value="Unassembled WGS sequence"/>
</dbReference>
<keyword evidence="4" id="KW-1133">Transmembrane helix</keyword>
<dbReference type="InterPro" id="IPR039163">
    <property type="entry name" value="EMC7"/>
</dbReference>
<evidence type="ECO:0000256" key="6">
    <source>
        <dbReference type="SAM" id="MobiDB-lite"/>
    </source>
</evidence>
<proteinExistence type="predicted"/>
<keyword evidence="10" id="KW-1185">Reference proteome</keyword>
<evidence type="ECO:0000256" key="7">
    <source>
        <dbReference type="SAM" id="SignalP"/>
    </source>
</evidence>
<evidence type="ECO:0000313" key="9">
    <source>
        <dbReference type="EMBL" id="KAK9779408.1"/>
    </source>
</evidence>
<evidence type="ECO:0000256" key="1">
    <source>
        <dbReference type="ARBA" id="ARBA00004167"/>
    </source>
</evidence>
<keyword evidence="2" id="KW-0812">Transmembrane</keyword>
<dbReference type="PANTHER" id="PTHR13605:SF4">
    <property type="entry name" value="ER MEMBRANE PROTEIN COMPLEX SUBUNIT 7"/>
    <property type="match status" value="1"/>
</dbReference>
<evidence type="ECO:0000256" key="4">
    <source>
        <dbReference type="ARBA" id="ARBA00022989"/>
    </source>
</evidence>
<sequence>MRFSLRALLSALPICLAAAAAAKTSLVLSIPASQFLPNPNVLPASTHATLTTLHQSYSAPLSVANTFVFHNVTPGSYLADVHCASYGFAPLRIDVDAAEDGAAGADVRSSVRAWETFRGNEWGNRGEEFVRQDGAGGATFAVKCLGKKVFFQERGSFSVLTILKNPMILLGLVSMGIFFGMPKLVENSEYSSAPSYKSPDTMILMQPTVDPEMRAEWEEQQKKNPMNSIMGGGQAGANPMGNFDMASFLAGSSDNKGEANSGSGGKKGGKR</sequence>
<feature type="compositionally biased region" description="Gly residues" evidence="6">
    <location>
        <begin position="262"/>
        <end position="271"/>
    </location>
</feature>
<feature type="signal peptide" evidence="7">
    <location>
        <begin position="1"/>
        <end position="22"/>
    </location>
</feature>
<organism evidence="9 10">
    <name type="scientific">Seiridium cardinale</name>
    <dbReference type="NCBI Taxonomy" id="138064"/>
    <lineage>
        <taxon>Eukaryota</taxon>
        <taxon>Fungi</taxon>
        <taxon>Dikarya</taxon>
        <taxon>Ascomycota</taxon>
        <taxon>Pezizomycotina</taxon>
        <taxon>Sordariomycetes</taxon>
        <taxon>Xylariomycetidae</taxon>
        <taxon>Amphisphaeriales</taxon>
        <taxon>Sporocadaceae</taxon>
        <taxon>Seiridium</taxon>
    </lineage>
</organism>
<dbReference type="InterPro" id="IPR019008">
    <property type="entry name" value="Beta_sandwich_EMC7"/>
</dbReference>
<feature type="compositionally biased region" description="Polar residues" evidence="6">
    <location>
        <begin position="250"/>
        <end position="260"/>
    </location>
</feature>
<accession>A0ABR2Y023</accession>
<keyword evidence="5" id="KW-0472">Membrane</keyword>
<protein>
    <recommendedName>
        <fullName evidence="8">ER membrane protein complex subunit 7 beta-sandwich domain-containing protein</fullName>
    </recommendedName>
</protein>
<evidence type="ECO:0000259" key="8">
    <source>
        <dbReference type="Pfam" id="PF09430"/>
    </source>
</evidence>